<evidence type="ECO:0000259" key="1">
    <source>
        <dbReference type="Pfam" id="PF00462"/>
    </source>
</evidence>
<comment type="caution">
    <text evidence="2">The sequence shown here is derived from an EMBL/GenBank/DDBJ whole genome shotgun (WGS) entry which is preliminary data.</text>
</comment>
<proteinExistence type="predicted"/>
<accession>A0ABU7K8S0</accession>
<gene>
    <name evidence="2" type="ORF">Q8791_15520</name>
</gene>
<dbReference type="InterPro" id="IPR036249">
    <property type="entry name" value="Thioredoxin-like_sf"/>
</dbReference>
<dbReference type="PANTHER" id="PTHR34386:SF1">
    <property type="entry name" value="GLUTAREDOXIN-LIKE PROTEIN NRDH"/>
    <property type="match status" value="1"/>
</dbReference>
<dbReference type="InterPro" id="IPR017937">
    <property type="entry name" value="Thioredoxin_CS"/>
</dbReference>
<dbReference type="InterPro" id="IPR002109">
    <property type="entry name" value="Glutaredoxin"/>
</dbReference>
<keyword evidence="3" id="KW-1185">Reference proteome</keyword>
<dbReference type="SUPFAM" id="SSF52833">
    <property type="entry name" value="Thioredoxin-like"/>
    <property type="match status" value="1"/>
</dbReference>
<dbReference type="PROSITE" id="PS51354">
    <property type="entry name" value="GLUTAREDOXIN_2"/>
    <property type="match status" value="1"/>
</dbReference>
<dbReference type="RefSeq" id="WP_330092416.1">
    <property type="nucleotide sequence ID" value="NZ_JAUZMY010000014.1"/>
</dbReference>
<feature type="domain" description="Glutaredoxin" evidence="1">
    <location>
        <begin position="10"/>
        <end position="64"/>
    </location>
</feature>
<evidence type="ECO:0000313" key="2">
    <source>
        <dbReference type="EMBL" id="MEE2038634.1"/>
    </source>
</evidence>
<dbReference type="Proteomes" id="UP001356095">
    <property type="component" value="Unassembled WGS sequence"/>
</dbReference>
<organism evidence="2 3">
    <name type="scientific">Nocardiopsis codii</name>
    <dbReference type="NCBI Taxonomy" id="3065942"/>
    <lineage>
        <taxon>Bacteria</taxon>
        <taxon>Bacillati</taxon>
        <taxon>Actinomycetota</taxon>
        <taxon>Actinomycetes</taxon>
        <taxon>Streptosporangiales</taxon>
        <taxon>Nocardiopsidaceae</taxon>
        <taxon>Nocardiopsis</taxon>
    </lineage>
</organism>
<dbReference type="Gene3D" id="3.40.30.10">
    <property type="entry name" value="Glutaredoxin"/>
    <property type="match status" value="1"/>
</dbReference>
<dbReference type="NCBIfam" id="TIGR02200">
    <property type="entry name" value="GlrX_actino"/>
    <property type="match status" value="1"/>
</dbReference>
<protein>
    <submittedName>
        <fullName evidence="2">Mycoredoxin</fullName>
    </submittedName>
</protein>
<dbReference type="PANTHER" id="PTHR34386">
    <property type="entry name" value="GLUTAREDOXIN"/>
    <property type="match status" value="1"/>
</dbReference>
<name>A0ABU7K8S0_9ACTN</name>
<sequence>MTSTATDQFTMYTTPWCGYCKRLKSQLSREGITGGEVNIEENPEAVELVMKVNGGNQTVPTLVFSDGSAMTNPSLAQVKKKLAELS</sequence>
<dbReference type="CDD" id="cd02976">
    <property type="entry name" value="NrdH"/>
    <property type="match status" value="1"/>
</dbReference>
<dbReference type="EMBL" id="JAUZMY010000014">
    <property type="protein sequence ID" value="MEE2038634.1"/>
    <property type="molecule type" value="Genomic_DNA"/>
</dbReference>
<dbReference type="InterPro" id="IPR011915">
    <property type="entry name" value="GlrX_actino"/>
</dbReference>
<evidence type="ECO:0000313" key="3">
    <source>
        <dbReference type="Proteomes" id="UP001356095"/>
    </source>
</evidence>
<dbReference type="InterPro" id="IPR051548">
    <property type="entry name" value="Grx-like_ET"/>
</dbReference>
<dbReference type="PROSITE" id="PS00194">
    <property type="entry name" value="THIOREDOXIN_1"/>
    <property type="match status" value="1"/>
</dbReference>
<dbReference type="Pfam" id="PF00462">
    <property type="entry name" value="Glutaredoxin"/>
    <property type="match status" value="1"/>
</dbReference>
<reference evidence="2 3" key="1">
    <citation type="submission" date="2023-08" db="EMBL/GenBank/DDBJ databases">
        <authorList>
            <person name="Girao M."/>
            <person name="Carvalho M.F."/>
        </authorList>
    </citation>
    <scope>NUCLEOTIDE SEQUENCE [LARGE SCALE GENOMIC DNA]</scope>
    <source>
        <strain evidence="2 3">CT-R113</strain>
    </source>
</reference>